<dbReference type="Proteomes" id="UP000298663">
    <property type="component" value="Chromosome X"/>
</dbReference>
<gene>
    <name evidence="10" type="ORF">L596_002898</name>
</gene>
<dbReference type="EMBL" id="AZBU02000001">
    <property type="protein sequence ID" value="TMS35507.1"/>
    <property type="molecule type" value="Genomic_DNA"/>
</dbReference>
<evidence type="ECO:0000256" key="1">
    <source>
        <dbReference type="ARBA" id="ARBA00004170"/>
    </source>
</evidence>
<comment type="similarity">
    <text evidence="4">Belongs to the VPS35 family.</text>
</comment>
<evidence type="ECO:0000256" key="7">
    <source>
        <dbReference type="ARBA" id="ARBA00022927"/>
    </source>
</evidence>
<dbReference type="PANTHER" id="PTHR11099">
    <property type="entry name" value="VACUOLAR SORTING PROTEIN 35"/>
    <property type="match status" value="1"/>
</dbReference>
<evidence type="ECO:0000313" key="11">
    <source>
        <dbReference type="Proteomes" id="UP000298663"/>
    </source>
</evidence>
<keyword evidence="6" id="KW-0963">Cytoplasm</keyword>
<evidence type="ECO:0000256" key="9">
    <source>
        <dbReference type="ARBA" id="ARBA00023136"/>
    </source>
</evidence>
<keyword evidence="11" id="KW-1185">Reference proteome</keyword>
<dbReference type="GO" id="GO:0005829">
    <property type="term" value="C:cytosol"/>
    <property type="evidence" value="ECO:0007669"/>
    <property type="project" value="GOC"/>
</dbReference>
<dbReference type="GO" id="GO:0006886">
    <property type="term" value="P:intracellular protein transport"/>
    <property type="evidence" value="ECO:0007669"/>
    <property type="project" value="TreeGrafter"/>
</dbReference>
<evidence type="ECO:0000256" key="4">
    <source>
        <dbReference type="ARBA" id="ARBA00006536"/>
    </source>
</evidence>
<dbReference type="GO" id="GO:0030906">
    <property type="term" value="C:retromer, cargo-selective complex"/>
    <property type="evidence" value="ECO:0007669"/>
    <property type="project" value="InterPro"/>
</dbReference>
<dbReference type="Gene3D" id="1.25.40.660">
    <property type="entry name" value="Vacuolar protein sorting-associated protein 35, helical subcomplex Vps35-C"/>
    <property type="match status" value="1"/>
</dbReference>
<dbReference type="STRING" id="34508.A0A4U8UTM1"/>
<protein>
    <recommendedName>
        <fullName evidence="12">Vacuolar protein sorting-associated protein 35</fullName>
    </recommendedName>
</protein>
<dbReference type="GO" id="GO:0042147">
    <property type="term" value="P:retrograde transport, endosome to Golgi"/>
    <property type="evidence" value="ECO:0007669"/>
    <property type="project" value="InterPro"/>
</dbReference>
<dbReference type="GO" id="GO:0005770">
    <property type="term" value="C:late endosome"/>
    <property type="evidence" value="ECO:0007669"/>
    <property type="project" value="TreeGrafter"/>
</dbReference>
<comment type="caution">
    <text evidence="10">The sequence shown here is derived from an EMBL/GenBank/DDBJ whole genome shotgun (WGS) entry which is preliminary data.</text>
</comment>
<reference evidence="10 11" key="2">
    <citation type="journal article" date="2019" name="G3 (Bethesda)">
        <title>Hybrid Assembly of the Genome of the Entomopathogenic Nematode Steinernema carpocapsae Identifies the X-Chromosome.</title>
        <authorList>
            <person name="Serra L."/>
            <person name="Macchietto M."/>
            <person name="Macias-Munoz A."/>
            <person name="McGill C.J."/>
            <person name="Rodriguez I.M."/>
            <person name="Rodriguez B."/>
            <person name="Murad R."/>
            <person name="Mortazavi A."/>
        </authorList>
    </citation>
    <scope>NUCLEOTIDE SEQUENCE [LARGE SCALE GENOMIC DNA]</scope>
    <source>
        <strain evidence="10 11">ALL</strain>
    </source>
</reference>
<dbReference type="Pfam" id="PF03635">
    <property type="entry name" value="Vps35"/>
    <property type="match status" value="1"/>
</dbReference>
<organism evidence="10 11">
    <name type="scientific">Steinernema carpocapsae</name>
    <name type="common">Entomopathogenic nematode</name>
    <dbReference type="NCBI Taxonomy" id="34508"/>
    <lineage>
        <taxon>Eukaryota</taxon>
        <taxon>Metazoa</taxon>
        <taxon>Ecdysozoa</taxon>
        <taxon>Nematoda</taxon>
        <taxon>Chromadorea</taxon>
        <taxon>Rhabditida</taxon>
        <taxon>Tylenchina</taxon>
        <taxon>Panagrolaimomorpha</taxon>
        <taxon>Strongyloidoidea</taxon>
        <taxon>Steinernematidae</taxon>
        <taxon>Steinernema</taxon>
    </lineage>
</organism>
<evidence type="ECO:0000256" key="2">
    <source>
        <dbReference type="ARBA" id="ARBA00004394"/>
    </source>
</evidence>
<comment type="subcellular location">
    <subcellularLocation>
        <location evidence="3">Cytoplasm</location>
    </subcellularLocation>
    <subcellularLocation>
        <location evidence="2">Golgi apparatus membrane</location>
    </subcellularLocation>
    <subcellularLocation>
        <location evidence="1">Membrane</location>
        <topology evidence="1">Peripheral membrane protein</topology>
    </subcellularLocation>
</comment>
<keyword evidence="8" id="KW-0333">Golgi apparatus</keyword>
<dbReference type="InterPro" id="IPR042491">
    <property type="entry name" value="Vps35_C"/>
</dbReference>
<accession>A0A4U8UTM1</accession>
<evidence type="ECO:0008006" key="12">
    <source>
        <dbReference type="Google" id="ProtNLM"/>
    </source>
</evidence>
<keyword evidence="5" id="KW-0813">Transport</keyword>
<keyword evidence="7" id="KW-0653">Protein transport</keyword>
<dbReference type="InterPro" id="IPR005378">
    <property type="entry name" value="Vps35"/>
</dbReference>
<evidence type="ECO:0000313" key="10">
    <source>
        <dbReference type="EMBL" id="TMS35507.1"/>
    </source>
</evidence>
<evidence type="ECO:0000256" key="5">
    <source>
        <dbReference type="ARBA" id="ARBA00022448"/>
    </source>
</evidence>
<sequence>MAPEHIVALQTALVNLAIRCYPDRTDFANTVFESTHRIFSNGKITSIPANNNVGRELLKMLRIPLDHYNDIVRLMELTDYSKVIEALDYRGRAQASSYIITNMIENDTLITEVEQVEKLFNLINTLLVDQEDQPTDLGSDDDFVDEQQLVARLINLFHNDNVDNHFLILSNVRKTLGSGGALRIQYTLPALVFACYKLLMRYAEQREMEKWEAKLSKMFVFCMNTVSALITTGELADLPLRLYLTGANVADKIDFENSATVTYEFISKALSVYEEDISDSKAQLTAIQLLIGTIQQVCSLTDENHEPLRNQCALAASRLFKKPDQSRAVCLVAHLFWAATVSGVEGLLQDGKRVADCLKKALKVASQCMEDNVQVNLYTNVLSNYVYFYEQGCSEITVDILNQLISKIRDCLMQFEQTCDSDSVKENFTNILEHIRNAKKEGTGIASFEGIVL</sequence>
<dbReference type="OrthoDB" id="5852844at2759"/>
<dbReference type="PANTHER" id="PTHR11099:SF0">
    <property type="entry name" value="VACUOLAR PROTEIN SORTING-ASSOCIATED PROTEIN 35"/>
    <property type="match status" value="1"/>
</dbReference>
<dbReference type="AlphaFoldDB" id="A0A4U8UTM1"/>
<keyword evidence="9" id="KW-0472">Membrane</keyword>
<dbReference type="GO" id="GO:0000139">
    <property type="term" value="C:Golgi membrane"/>
    <property type="evidence" value="ECO:0007669"/>
    <property type="project" value="UniProtKB-SubCell"/>
</dbReference>
<evidence type="ECO:0000256" key="8">
    <source>
        <dbReference type="ARBA" id="ARBA00023034"/>
    </source>
</evidence>
<dbReference type="EMBL" id="CM016762">
    <property type="protein sequence ID" value="TMS35507.1"/>
    <property type="molecule type" value="Genomic_DNA"/>
</dbReference>
<reference evidence="10 11" key="1">
    <citation type="journal article" date="2015" name="Genome Biol.">
        <title>Comparative genomics of Steinernema reveals deeply conserved gene regulatory networks.</title>
        <authorList>
            <person name="Dillman A.R."/>
            <person name="Macchietto M."/>
            <person name="Porter C.F."/>
            <person name="Rogers A."/>
            <person name="Williams B."/>
            <person name="Antoshechkin I."/>
            <person name="Lee M.M."/>
            <person name="Goodwin Z."/>
            <person name="Lu X."/>
            <person name="Lewis E.E."/>
            <person name="Goodrich-Blair H."/>
            <person name="Stock S.P."/>
            <person name="Adams B.J."/>
            <person name="Sternberg P.W."/>
            <person name="Mortazavi A."/>
        </authorList>
    </citation>
    <scope>NUCLEOTIDE SEQUENCE [LARGE SCALE GENOMIC DNA]</scope>
    <source>
        <strain evidence="10 11">ALL</strain>
    </source>
</reference>
<dbReference type="FunFam" id="1.25.40.660:FF:000003">
    <property type="entry name" value="Vacuolar protein sorting-associated protein 35"/>
    <property type="match status" value="1"/>
</dbReference>
<evidence type="ECO:0000256" key="6">
    <source>
        <dbReference type="ARBA" id="ARBA00022490"/>
    </source>
</evidence>
<name>A0A4U8UTM1_STECR</name>
<evidence type="ECO:0000256" key="3">
    <source>
        <dbReference type="ARBA" id="ARBA00004496"/>
    </source>
</evidence>
<proteinExistence type="inferred from homology"/>